<feature type="region of interest" description="Disordered" evidence="5">
    <location>
        <begin position="271"/>
        <end position="301"/>
    </location>
</feature>
<name>A0ABQ5SSZ1_9ACTN</name>
<dbReference type="Pfam" id="PF13515">
    <property type="entry name" value="FUSC_2"/>
    <property type="match status" value="1"/>
</dbReference>
<evidence type="ECO:0000259" key="7">
    <source>
        <dbReference type="Pfam" id="PF13515"/>
    </source>
</evidence>
<evidence type="ECO:0000256" key="6">
    <source>
        <dbReference type="SAM" id="Phobius"/>
    </source>
</evidence>
<feature type="transmembrane region" description="Helical" evidence="6">
    <location>
        <begin position="111"/>
        <end position="129"/>
    </location>
</feature>
<feature type="transmembrane region" description="Helical" evidence="6">
    <location>
        <begin position="159"/>
        <end position="183"/>
    </location>
</feature>
<evidence type="ECO:0000313" key="9">
    <source>
        <dbReference type="Proteomes" id="UP001142292"/>
    </source>
</evidence>
<keyword evidence="3 6" id="KW-1133">Transmembrane helix</keyword>
<dbReference type="InterPro" id="IPR049453">
    <property type="entry name" value="Memb_transporter_dom"/>
</dbReference>
<evidence type="ECO:0000313" key="8">
    <source>
        <dbReference type="EMBL" id="GLJ66723.1"/>
    </source>
</evidence>
<keyword evidence="9" id="KW-1185">Reference proteome</keyword>
<accession>A0ABQ5SSZ1</accession>
<gene>
    <name evidence="8" type="ORF">GCM10017579_07590</name>
</gene>
<protein>
    <submittedName>
        <fullName evidence="8">FUSC family protein</fullName>
    </submittedName>
</protein>
<evidence type="ECO:0000256" key="2">
    <source>
        <dbReference type="ARBA" id="ARBA00022692"/>
    </source>
</evidence>
<organism evidence="8 9">
    <name type="scientific">Nocardioides luteus</name>
    <dbReference type="NCBI Taxonomy" id="1844"/>
    <lineage>
        <taxon>Bacteria</taxon>
        <taxon>Bacillati</taxon>
        <taxon>Actinomycetota</taxon>
        <taxon>Actinomycetes</taxon>
        <taxon>Propionibacteriales</taxon>
        <taxon>Nocardioidaceae</taxon>
        <taxon>Nocardioides</taxon>
    </lineage>
</organism>
<evidence type="ECO:0000256" key="1">
    <source>
        <dbReference type="ARBA" id="ARBA00004141"/>
    </source>
</evidence>
<keyword evidence="4 6" id="KW-0472">Membrane</keyword>
<evidence type="ECO:0000256" key="3">
    <source>
        <dbReference type="ARBA" id="ARBA00022989"/>
    </source>
</evidence>
<evidence type="ECO:0000256" key="5">
    <source>
        <dbReference type="SAM" id="MobiDB-lite"/>
    </source>
</evidence>
<dbReference type="Proteomes" id="UP001142292">
    <property type="component" value="Unassembled WGS sequence"/>
</dbReference>
<sequence length="556" mass="58804">MRTQIRATDPHPARIRPALDLAPVWRVTRLPHQPWHKNSLSILIAGLIPISALVMFDRLDLATYTLSGSLVAVFTHAVPYRRRAGLHLRLVAAWTAGVAVSLTVAAATTSVVVHIVAAALLAAIVKVACEASAVGPPGPILPIFVYAGILFAPQEWDQVLGHLGLAVAGALIGWLVVMAPGAFRRFGPQRRAVATALFAAADHAGATNGRTRDALISALAAAWRCVTDSGVIDARGRSTLAALEDHLRIAELVLVDPGAVSAEQLRSAASAIKGSNRSVPPPATELPPAGGRRAASDRPEEPRTFAARHPVLAAFRPGSPATPYFLRLLVACLAAAGLSHLLGVGRPYWAIVTVAAIIQPNLSLTWHRAPARAIGAVLGVLTFFALAPLAHRDPLYAVALVLLLNAAVEFVLPRNYLLGQGLVTPMALLITEFAQIQPPTELVVERLLDTLLGVTVGLLAAFAIRNPHLHHRVTTQTAALQAAAAHAEAVAADPDPAPDRMAQARRRIYDAYASLLTAAQQAAGEWWSHRHDEEAAAVAGERAHQALLALRKTASP</sequence>
<dbReference type="EMBL" id="BSEL01000002">
    <property type="protein sequence ID" value="GLJ66723.1"/>
    <property type="molecule type" value="Genomic_DNA"/>
</dbReference>
<feature type="transmembrane region" description="Helical" evidence="6">
    <location>
        <begin position="62"/>
        <end position="79"/>
    </location>
</feature>
<feature type="domain" description="Integral membrane bound transporter" evidence="7">
    <location>
        <begin position="335"/>
        <end position="459"/>
    </location>
</feature>
<keyword evidence="2 6" id="KW-0812">Transmembrane</keyword>
<evidence type="ECO:0000256" key="4">
    <source>
        <dbReference type="ARBA" id="ARBA00023136"/>
    </source>
</evidence>
<reference evidence="8" key="1">
    <citation type="journal article" date="2014" name="Int. J. Syst. Evol. Microbiol.">
        <title>Complete genome of a new Firmicutes species belonging to the dominant human colonic microbiota ('Ruminococcus bicirculans') reveals two chromosomes and a selective capacity to utilize plant glucans.</title>
        <authorList>
            <consortium name="NISC Comparative Sequencing Program"/>
            <person name="Wegmann U."/>
            <person name="Louis P."/>
            <person name="Goesmann A."/>
            <person name="Henrissat B."/>
            <person name="Duncan S.H."/>
            <person name="Flint H.J."/>
        </authorList>
    </citation>
    <scope>NUCLEOTIDE SEQUENCE</scope>
    <source>
        <strain evidence="8">VKM Ac-1246</strain>
    </source>
</reference>
<proteinExistence type="predicted"/>
<comment type="caution">
    <text evidence="8">The sequence shown here is derived from an EMBL/GenBank/DDBJ whole genome shotgun (WGS) entry which is preliminary data.</text>
</comment>
<reference evidence="8" key="2">
    <citation type="submission" date="2023-01" db="EMBL/GenBank/DDBJ databases">
        <authorList>
            <person name="Sun Q."/>
            <person name="Evtushenko L."/>
        </authorList>
    </citation>
    <scope>NUCLEOTIDE SEQUENCE</scope>
    <source>
        <strain evidence="8">VKM Ac-1246</strain>
    </source>
</reference>
<comment type="subcellular location">
    <subcellularLocation>
        <location evidence="1">Membrane</location>
        <topology evidence="1">Multi-pass membrane protein</topology>
    </subcellularLocation>
</comment>
<feature type="transmembrane region" description="Helical" evidence="6">
    <location>
        <begin position="39"/>
        <end position="56"/>
    </location>
</feature>
<dbReference type="RefSeq" id="WP_310281554.1">
    <property type="nucleotide sequence ID" value="NZ_JAVDYA010000001.1"/>
</dbReference>
<feature type="transmembrane region" description="Helical" evidence="6">
    <location>
        <begin position="136"/>
        <end position="153"/>
    </location>
</feature>